<gene>
    <name evidence="1" type="ORF">OED52_05715</name>
</gene>
<reference evidence="1" key="1">
    <citation type="submission" date="2022-10" db="EMBL/GenBank/DDBJ databases">
        <title>Rhodococcus ferula Z13 complete genome.</title>
        <authorList>
            <person name="Long X."/>
            <person name="Zang M."/>
        </authorList>
    </citation>
    <scope>NUCLEOTIDE SEQUENCE</scope>
    <source>
        <strain evidence="1">Z13</strain>
    </source>
</reference>
<dbReference type="Proteomes" id="UP001156484">
    <property type="component" value="Chromosome"/>
</dbReference>
<name>A0ACD4DJ92_9NOCA</name>
<organism evidence="1 2">
    <name type="scientific">Rhodococcus sacchari</name>
    <dbReference type="NCBI Taxonomy" id="2962047"/>
    <lineage>
        <taxon>Bacteria</taxon>
        <taxon>Bacillati</taxon>
        <taxon>Actinomycetota</taxon>
        <taxon>Actinomycetes</taxon>
        <taxon>Mycobacteriales</taxon>
        <taxon>Nocardiaceae</taxon>
        <taxon>Rhodococcus</taxon>
    </lineage>
</organism>
<evidence type="ECO:0000313" key="1">
    <source>
        <dbReference type="EMBL" id="UYP20041.1"/>
    </source>
</evidence>
<keyword evidence="2" id="KW-1185">Reference proteome</keyword>
<dbReference type="EMBL" id="CP107551">
    <property type="protein sequence ID" value="UYP20041.1"/>
    <property type="molecule type" value="Genomic_DNA"/>
</dbReference>
<evidence type="ECO:0000313" key="2">
    <source>
        <dbReference type="Proteomes" id="UP001156484"/>
    </source>
</evidence>
<sequence length="66" mass="7441">MTESSNALDIEIQSDNDSEADRLEQAIPVYDDPADDLPSDVPLEADPADTYEQYREVPVDDDYPHE</sequence>
<proteinExistence type="predicted"/>
<protein>
    <submittedName>
        <fullName evidence="1">Uncharacterized protein</fullName>
    </submittedName>
</protein>
<accession>A0ACD4DJ92</accession>